<dbReference type="SUPFAM" id="SSF53756">
    <property type="entry name" value="UDP-Glycosyltransferase/glycogen phosphorylase"/>
    <property type="match status" value="1"/>
</dbReference>
<dbReference type="EC" id="2.4.-.-" evidence="3"/>
<accession>A0ABT1SAP3</accession>
<dbReference type="RefSeq" id="WP_256311492.1">
    <property type="nucleotide sequence ID" value="NZ_CP172320.1"/>
</dbReference>
<dbReference type="InterPro" id="IPR001296">
    <property type="entry name" value="Glyco_trans_1"/>
</dbReference>
<feature type="domain" description="Glycosyl transferase family 1" evidence="1">
    <location>
        <begin position="190"/>
        <end position="346"/>
    </location>
</feature>
<dbReference type="GO" id="GO:0016757">
    <property type="term" value="F:glycosyltransferase activity"/>
    <property type="evidence" value="ECO:0007669"/>
    <property type="project" value="UniProtKB-KW"/>
</dbReference>
<evidence type="ECO:0000313" key="3">
    <source>
        <dbReference type="EMBL" id="MCQ4923536.1"/>
    </source>
</evidence>
<evidence type="ECO:0000259" key="1">
    <source>
        <dbReference type="Pfam" id="PF00534"/>
    </source>
</evidence>
<dbReference type="PANTHER" id="PTHR12526">
    <property type="entry name" value="GLYCOSYLTRANSFERASE"/>
    <property type="match status" value="1"/>
</dbReference>
<organism evidence="3 4">
    <name type="scientific">Tissierella carlieri</name>
    <dbReference type="NCBI Taxonomy" id="689904"/>
    <lineage>
        <taxon>Bacteria</taxon>
        <taxon>Bacillati</taxon>
        <taxon>Bacillota</taxon>
        <taxon>Tissierellia</taxon>
        <taxon>Tissierellales</taxon>
        <taxon>Tissierellaceae</taxon>
        <taxon>Tissierella</taxon>
    </lineage>
</organism>
<keyword evidence="4" id="KW-1185">Reference proteome</keyword>
<gene>
    <name evidence="3" type="ORF">NE686_10590</name>
</gene>
<keyword evidence="3" id="KW-0328">Glycosyltransferase</keyword>
<name>A0ABT1SAP3_9FIRM</name>
<feature type="domain" description="Glycosyltransferase subfamily 4-like N-terminal" evidence="2">
    <location>
        <begin position="13"/>
        <end position="171"/>
    </location>
</feature>
<protein>
    <submittedName>
        <fullName evidence="3">Glycosyltransferase</fullName>
        <ecNumber evidence="3">2.4.-.-</ecNumber>
    </submittedName>
</protein>
<keyword evidence="3" id="KW-0808">Transferase</keyword>
<evidence type="ECO:0000313" key="4">
    <source>
        <dbReference type="Proteomes" id="UP001524478"/>
    </source>
</evidence>
<dbReference type="Proteomes" id="UP001524478">
    <property type="component" value="Unassembled WGS sequence"/>
</dbReference>
<dbReference type="Pfam" id="PF00534">
    <property type="entry name" value="Glycos_transf_1"/>
    <property type="match status" value="1"/>
</dbReference>
<dbReference type="Gene3D" id="3.40.50.2000">
    <property type="entry name" value="Glycogen Phosphorylase B"/>
    <property type="match status" value="2"/>
</dbReference>
<sequence length="373" mass="42924">MKVLHLISGGDTGGAKTHIISLIKGIDKLIDAKIICFIEDTFFYDARAAGIDIEVFEQKSRSDMSVVHRLADEVEREEYDIIHCHGARANFIAMFLRKKVKKPFITTIHSDYELDFKDNFYKKIIFTSLNKFALKRFKYFIAISDTFKDMLIDRGFKEEEIFTAYNGIDMEQELKYISREEFLGRYGINYEGKIIIGIAARLDKVKDHETFINAASIILNRRKDIIFLIAGDGYERRKLESLVQELGIEEYIYFLDYVKDQFSFFNAIDINTLTSLSESFPYAILEGALMKKPIISTNVGGLSKLIEDDENGYLIPVGDSKELADKIDILSADKSKVKEMGEKLYKKVEEKYSSNAMARKHIEIYQEILGNVK</sequence>
<proteinExistence type="predicted"/>
<dbReference type="EMBL" id="JANGAC010000007">
    <property type="protein sequence ID" value="MCQ4923536.1"/>
    <property type="molecule type" value="Genomic_DNA"/>
</dbReference>
<dbReference type="InterPro" id="IPR028098">
    <property type="entry name" value="Glyco_trans_4-like_N"/>
</dbReference>
<evidence type="ECO:0000259" key="2">
    <source>
        <dbReference type="Pfam" id="PF13439"/>
    </source>
</evidence>
<reference evidence="3 4" key="1">
    <citation type="submission" date="2022-06" db="EMBL/GenBank/DDBJ databases">
        <title>Isolation of gut microbiota from human fecal samples.</title>
        <authorList>
            <person name="Pamer E.G."/>
            <person name="Barat B."/>
            <person name="Waligurski E."/>
            <person name="Medina S."/>
            <person name="Paddock L."/>
            <person name="Mostad J."/>
        </authorList>
    </citation>
    <scope>NUCLEOTIDE SEQUENCE [LARGE SCALE GENOMIC DNA]</scope>
    <source>
        <strain evidence="3 4">DFI.7.95</strain>
    </source>
</reference>
<comment type="caution">
    <text evidence="3">The sequence shown here is derived from an EMBL/GenBank/DDBJ whole genome shotgun (WGS) entry which is preliminary data.</text>
</comment>
<dbReference type="Pfam" id="PF13439">
    <property type="entry name" value="Glyco_transf_4"/>
    <property type="match status" value="1"/>
</dbReference>